<proteinExistence type="inferred from homology"/>
<dbReference type="PANTHER" id="PTHR10061">
    <property type="entry name" value="S-FORMYLGLUTATHIONE HYDROLASE"/>
    <property type="match status" value="1"/>
</dbReference>
<gene>
    <name evidence="8" type="ORF">NDN08_007612</name>
</gene>
<comment type="catalytic activity">
    <reaction evidence="7">
        <text>S-formylglutathione + H2O = formate + glutathione + H(+)</text>
        <dbReference type="Rhea" id="RHEA:14961"/>
        <dbReference type="ChEBI" id="CHEBI:15377"/>
        <dbReference type="ChEBI" id="CHEBI:15378"/>
        <dbReference type="ChEBI" id="CHEBI:15740"/>
        <dbReference type="ChEBI" id="CHEBI:57688"/>
        <dbReference type="ChEBI" id="CHEBI:57925"/>
        <dbReference type="EC" id="3.1.2.12"/>
    </reaction>
</comment>
<feature type="active site" description="Charge relay system" evidence="6">
    <location>
        <position position="227"/>
    </location>
</feature>
<keyword evidence="4 7" id="KW-0719">Serine esterase</keyword>
<comment type="function">
    <text evidence="7">Serine hydrolase involved in the detoxification of formaldehyde.</text>
</comment>
<evidence type="ECO:0000256" key="4">
    <source>
        <dbReference type="ARBA" id="ARBA00022487"/>
    </source>
</evidence>
<dbReference type="EMBL" id="JAMWBK010000002">
    <property type="protein sequence ID" value="KAJ8907501.1"/>
    <property type="molecule type" value="Genomic_DNA"/>
</dbReference>
<sequence length="284" mass="31379">MGINVKSKWKVAGGILSQYEHQSTSTKTGMTFSVFVPGDVPGDAKIPGIYYLSGLTCTDENFCQKAGAFSSAAKHKVALILPDTSPRGTDIPGEHDSYDFGSGAGFYLNATEDKWSENYRMYDYVCVELPKIVLDNFPIDPDRVSIMGHSMGGHGALTIAMKNPTSYKSVSAFAPICNPSKCAWGVKAFTGYLGADESAWLEYDAVELMKSFGPFKFEILLDQGSSDNFYQQKQLLPEAFEQACNEKGQVLKFNMQAGYDHSYYFISTFVPDHIDFHANFLLDN</sequence>
<dbReference type="EC" id="3.1.2.12" evidence="2 7"/>
<accession>A0AAV8V0W6</accession>
<evidence type="ECO:0000256" key="1">
    <source>
        <dbReference type="ARBA" id="ARBA00005622"/>
    </source>
</evidence>
<evidence type="ECO:0000256" key="7">
    <source>
        <dbReference type="RuleBase" id="RU363068"/>
    </source>
</evidence>
<dbReference type="GO" id="GO:0018738">
    <property type="term" value="F:S-formylglutathione hydrolase activity"/>
    <property type="evidence" value="ECO:0007669"/>
    <property type="project" value="UniProtKB-EC"/>
</dbReference>
<dbReference type="GO" id="GO:0052689">
    <property type="term" value="F:carboxylic ester hydrolase activity"/>
    <property type="evidence" value="ECO:0007669"/>
    <property type="project" value="UniProtKB-KW"/>
</dbReference>
<evidence type="ECO:0000256" key="5">
    <source>
        <dbReference type="ARBA" id="ARBA00022801"/>
    </source>
</evidence>
<comment type="caution">
    <text evidence="8">The sequence shown here is derived from an EMBL/GenBank/DDBJ whole genome shotgun (WGS) entry which is preliminary data.</text>
</comment>
<keyword evidence="9" id="KW-1185">Reference proteome</keyword>
<keyword evidence="7" id="KW-0963">Cytoplasm</keyword>
<comment type="similarity">
    <text evidence="1 7">Belongs to the esterase D family.</text>
</comment>
<dbReference type="Gene3D" id="3.40.50.1820">
    <property type="entry name" value="alpha/beta hydrolase"/>
    <property type="match status" value="1"/>
</dbReference>
<name>A0AAV8V0W6_9RHOD</name>
<comment type="subcellular location">
    <subcellularLocation>
        <location evidence="7">Cytoplasm</location>
    </subcellularLocation>
</comment>
<reference evidence="8 9" key="1">
    <citation type="journal article" date="2023" name="Nat. Commun.">
        <title>Origin of minicircular mitochondrial genomes in red algae.</title>
        <authorList>
            <person name="Lee Y."/>
            <person name="Cho C.H."/>
            <person name="Lee Y.M."/>
            <person name="Park S.I."/>
            <person name="Yang J.H."/>
            <person name="West J.A."/>
            <person name="Bhattacharya D."/>
            <person name="Yoon H.S."/>
        </authorList>
    </citation>
    <scope>NUCLEOTIDE SEQUENCE [LARGE SCALE GENOMIC DNA]</scope>
    <source>
        <strain evidence="8 9">CCMP1338</strain>
        <tissue evidence="8">Whole cell</tissue>
    </source>
</reference>
<dbReference type="Proteomes" id="UP001157974">
    <property type="component" value="Unassembled WGS sequence"/>
</dbReference>
<dbReference type="GO" id="GO:0046294">
    <property type="term" value="P:formaldehyde catabolic process"/>
    <property type="evidence" value="ECO:0007669"/>
    <property type="project" value="InterPro"/>
</dbReference>
<evidence type="ECO:0000313" key="9">
    <source>
        <dbReference type="Proteomes" id="UP001157974"/>
    </source>
</evidence>
<dbReference type="InterPro" id="IPR014186">
    <property type="entry name" value="S-formylglutathione_hydrol"/>
</dbReference>
<dbReference type="AlphaFoldDB" id="A0AAV8V0W6"/>
<dbReference type="SUPFAM" id="SSF53474">
    <property type="entry name" value="alpha/beta-Hydrolases"/>
    <property type="match status" value="1"/>
</dbReference>
<evidence type="ECO:0000313" key="8">
    <source>
        <dbReference type="EMBL" id="KAJ8907501.1"/>
    </source>
</evidence>
<keyword evidence="5 7" id="KW-0378">Hydrolase</keyword>
<dbReference type="InterPro" id="IPR029058">
    <property type="entry name" value="AB_hydrolase_fold"/>
</dbReference>
<dbReference type="FunFam" id="3.40.50.1820:FF:000002">
    <property type="entry name" value="S-formylglutathione hydrolase"/>
    <property type="match status" value="1"/>
</dbReference>
<dbReference type="NCBIfam" id="TIGR02821">
    <property type="entry name" value="fghA_ester_D"/>
    <property type="match status" value="1"/>
</dbReference>
<dbReference type="Pfam" id="PF00756">
    <property type="entry name" value="Esterase"/>
    <property type="match status" value="1"/>
</dbReference>
<evidence type="ECO:0000256" key="2">
    <source>
        <dbReference type="ARBA" id="ARBA00012479"/>
    </source>
</evidence>
<evidence type="ECO:0000256" key="6">
    <source>
        <dbReference type="PIRSR" id="PIRSR614186-1"/>
    </source>
</evidence>
<feature type="active site" description="Charge relay system" evidence="6">
    <location>
        <position position="150"/>
    </location>
</feature>
<organism evidence="8 9">
    <name type="scientific">Rhodosorus marinus</name>
    <dbReference type="NCBI Taxonomy" id="101924"/>
    <lineage>
        <taxon>Eukaryota</taxon>
        <taxon>Rhodophyta</taxon>
        <taxon>Stylonematophyceae</taxon>
        <taxon>Stylonematales</taxon>
        <taxon>Stylonemataceae</taxon>
        <taxon>Rhodosorus</taxon>
    </lineage>
</organism>
<evidence type="ECO:0000256" key="3">
    <source>
        <dbReference type="ARBA" id="ARBA00016774"/>
    </source>
</evidence>
<protein>
    <recommendedName>
        <fullName evidence="3 7">S-formylglutathione hydrolase</fullName>
        <ecNumber evidence="2 7">3.1.2.12</ecNumber>
    </recommendedName>
</protein>
<dbReference type="PANTHER" id="PTHR10061:SF0">
    <property type="entry name" value="S-FORMYLGLUTATHIONE HYDROLASE"/>
    <property type="match status" value="1"/>
</dbReference>
<dbReference type="GO" id="GO:0005829">
    <property type="term" value="C:cytosol"/>
    <property type="evidence" value="ECO:0007669"/>
    <property type="project" value="TreeGrafter"/>
</dbReference>
<feature type="active site" description="Charge relay system" evidence="6">
    <location>
        <position position="261"/>
    </location>
</feature>
<dbReference type="InterPro" id="IPR000801">
    <property type="entry name" value="Esterase-like"/>
</dbReference>